<dbReference type="CDD" id="cd04301">
    <property type="entry name" value="NAT_SF"/>
    <property type="match status" value="1"/>
</dbReference>
<comment type="function">
    <text evidence="5">Acetylates the N-terminal alanine of ribosomal protein bS18.</text>
</comment>
<dbReference type="InterPro" id="IPR016181">
    <property type="entry name" value="Acyl_CoA_acyltransferase"/>
</dbReference>
<evidence type="ECO:0000313" key="9">
    <source>
        <dbReference type="Proteomes" id="UP000189683"/>
    </source>
</evidence>
<organism evidence="7 9">
    <name type="scientific">Komagataeibacter nataicola</name>
    <dbReference type="NCBI Taxonomy" id="265960"/>
    <lineage>
        <taxon>Bacteria</taxon>
        <taxon>Pseudomonadati</taxon>
        <taxon>Pseudomonadota</taxon>
        <taxon>Alphaproteobacteria</taxon>
        <taxon>Acetobacterales</taxon>
        <taxon>Acetobacteraceae</taxon>
        <taxon>Komagataeibacter</taxon>
    </lineage>
</organism>
<dbReference type="KEGG" id="kna:B0W47_09860"/>
<reference evidence="8 10" key="3">
    <citation type="submission" date="2017-06" db="EMBL/GenBank/DDBJ databases">
        <title>A draft genome sequence of Komagataeibacter nataicola LMG 1536.</title>
        <authorList>
            <person name="Skraban J."/>
            <person name="Cleenwerck I."/>
            <person name="Vandamme P."/>
            <person name="Trcek J."/>
        </authorList>
    </citation>
    <scope>NUCLEOTIDE SEQUENCE [LARGE SCALE GENOMIC DNA]</scope>
    <source>
        <strain evidence="8 10">LMG 1536</strain>
    </source>
</reference>
<evidence type="ECO:0000313" key="7">
    <source>
        <dbReference type="EMBL" id="AQU87726.1"/>
    </source>
</evidence>
<dbReference type="GO" id="GO:0005737">
    <property type="term" value="C:cytoplasm"/>
    <property type="evidence" value="ECO:0007669"/>
    <property type="project" value="UniProtKB-SubCell"/>
</dbReference>
<dbReference type="EMBL" id="CP019875">
    <property type="protein sequence ID" value="AQU87726.1"/>
    <property type="molecule type" value="Genomic_DNA"/>
</dbReference>
<comment type="subcellular location">
    <subcellularLocation>
        <location evidence="5">Cytoplasm</location>
    </subcellularLocation>
</comment>
<gene>
    <name evidence="8" type="primary">rimI</name>
    <name evidence="7" type="ORF">B0W47_09860</name>
    <name evidence="8" type="ORF">CDI09_12285</name>
</gene>
<dbReference type="PANTHER" id="PTHR43420">
    <property type="entry name" value="ACETYLTRANSFERASE"/>
    <property type="match status" value="1"/>
</dbReference>
<dbReference type="EC" id="2.3.1.266" evidence="5"/>
<reference evidence="7" key="2">
    <citation type="submission" date="2017-02" db="EMBL/GenBank/DDBJ databases">
        <authorList>
            <person name="Zhang H."/>
        </authorList>
    </citation>
    <scope>NUCLEOTIDE SEQUENCE</scope>
    <source>
        <strain evidence="7">RZS01</strain>
    </source>
</reference>
<dbReference type="RefSeq" id="WP_078525735.1">
    <property type="nucleotide sequence ID" value="NZ_CP019875.1"/>
</dbReference>
<dbReference type="PANTHER" id="PTHR43420:SF44">
    <property type="entry name" value="ACETYLTRANSFERASE YPEA"/>
    <property type="match status" value="1"/>
</dbReference>
<dbReference type="Proteomes" id="UP000247512">
    <property type="component" value="Unassembled WGS sequence"/>
</dbReference>
<accession>A0A9N7CRR6</accession>
<dbReference type="SUPFAM" id="SSF55729">
    <property type="entry name" value="Acyl-CoA N-acyltransferases (Nat)"/>
    <property type="match status" value="1"/>
</dbReference>
<keyword evidence="4" id="KW-0012">Acyltransferase</keyword>
<feature type="domain" description="N-acetyltransferase" evidence="6">
    <location>
        <begin position="1"/>
        <end position="147"/>
    </location>
</feature>
<dbReference type="GO" id="GO:0008999">
    <property type="term" value="F:protein-N-terminal-alanine acetyltransferase activity"/>
    <property type="evidence" value="ECO:0007669"/>
    <property type="project" value="UniProtKB-EC"/>
</dbReference>
<dbReference type="OrthoDB" id="9804026at2"/>
<evidence type="ECO:0000256" key="4">
    <source>
        <dbReference type="ARBA" id="ARBA00023315"/>
    </source>
</evidence>
<dbReference type="Proteomes" id="UP000189683">
    <property type="component" value="Chromosome"/>
</dbReference>
<keyword evidence="2 5" id="KW-0963">Cytoplasm</keyword>
<reference evidence="9" key="1">
    <citation type="submission" date="2017-02" db="EMBL/GenBank/DDBJ databases">
        <title>zhang.</title>
        <authorList>
            <person name="Zhang H."/>
        </authorList>
    </citation>
    <scope>NUCLEOTIDE SEQUENCE [LARGE SCALE GENOMIC DNA]</scope>
    <source>
        <strain evidence="9">RZS01</strain>
    </source>
</reference>
<dbReference type="NCBIfam" id="TIGR01575">
    <property type="entry name" value="rimI"/>
    <property type="match status" value="1"/>
</dbReference>
<evidence type="ECO:0000256" key="5">
    <source>
        <dbReference type="RuleBase" id="RU363094"/>
    </source>
</evidence>
<name>A0A9N7CRR6_9PROT</name>
<evidence type="ECO:0000256" key="1">
    <source>
        <dbReference type="ARBA" id="ARBA00005395"/>
    </source>
</evidence>
<sequence length="147" mass="15560">MTDNAVPAGQAALLARIHAAAFTPVHRWDAQAMTALLAMPGVFVLLAQGEGIPPVSGFIMARVLLDEAEILTFAVDPAWQGQGIGRALLGRCLDEAARAGVASMFLEVARDNVAALGLYHAAGFVVVGVRRRYYPDGADACVMKREI</sequence>
<evidence type="ECO:0000259" key="6">
    <source>
        <dbReference type="PROSITE" id="PS51186"/>
    </source>
</evidence>
<dbReference type="EMBL" id="NIRT01000024">
    <property type="protein sequence ID" value="PYD65672.1"/>
    <property type="molecule type" value="Genomic_DNA"/>
</dbReference>
<proteinExistence type="inferred from homology"/>
<keyword evidence="3" id="KW-0808">Transferase</keyword>
<comment type="catalytic activity">
    <reaction evidence="5">
        <text>N-terminal L-alanyl-[ribosomal protein bS18] + acetyl-CoA = N-terminal N(alpha)-acetyl-L-alanyl-[ribosomal protein bS18] + CoA + H(+)</text>
        <dbReference type="Rhea" id="RHEA:43756"/>
        <dbReference type="Rhea" id="RHEA-COMP:10676"/>
        <dbReference type="Rhea" id="RHEA-COMP:10677"/>
        <dbReference type="ChEBI" id="CHEBI:15378"/>
        <dbReference type="ChEBI" id="CHEBI:57287"/>
        <dbReference type="ChEBI" id="CHEBI:57288"/>
        <dbReference type="ChEBI" id="CHEBI:64718"/>
        <dbReference type="ChEBI" id="CHEBI:83683"/>
        <dbReference type="EC" id="2.3.1.266"/>
    </reaction>
</comment>
<dbReference type="Pfam" id="PF00583">
    <property type="entry name" value="Acetyltransf_1"/>
    <property type="match status" value="1"/>
</dbReference>
<evidence type="ECO:0000313" key="10">
    <source>
        <dbReference type="Proteomes" id="UP000247512"/>
    </source>
</evidence>
<dbReference type="Gene3D" id="3.40.630.30">
    <property type="match status" value="1"/>
</dbReference>
<dbReference type="PROSITE" id="PS51186">
    <property type="entry name" value="GNAT"/>
    <property type="match status" value="1"/>
</dbReference>
<comment type="similarity">
    <text evidence="1 5">Belongs to the acetyltransferase family. RimI subfamily.</text>
</comment>
<keyword evidence="10" id="KW-1185">Reference proteome</keyword>
<evidence type="ECO:0000256" key="3">
    <source>
        <dbReference type="ARBA" id="ARBA00022679"/>
    </source>
</evidence>
<protein>
    <recommendedName>
        <fullName evidence="5">[Ribosomal protein bS18]-alanine N-acetyltransferase</fullName>
        <ecNumber evidence="5">2.3.1.266</ecNumber>
    </recommendedName>
</protein>
<dbReference type="AlphaFoldDB" id="A0A9N7CRR6"/>
<dbReference type="InterPro" id="IPR000182">
    <property type="entry name" value="GNAT_dom"/>
</dbReference>
<dbReference type="InterPro" id="IPR006464">
    <property type="entry name" value="AcTrfase_RimI/Ard1"/>
</dbReference>
<dbReference type="InterPro" id="IPR050680">
    <property type="entry name" value="YpeA/RimI_acetyltransf"/>
</dbReference>
<evidence type="ECO:0000256" key="2">
    <source>
        <dbReference type="ARBA" id="ARBA00022490"/>
    </source>
</evidence>
<evidence type="ECO:0000313" key="8">
    <source>
        <dbReference type="EMBL" id="PYD65672.1"/>
    </source>
</evidence>